<evidence type="ECO:0000313" key="2">
    <source>
        <dbReference type="EMBL" id="MBB4264748.1"/>
    </source>
</evidence>
<keyword evidence="3" id="KW-1185">Reference proteome</keyword>
<proteinExistence type="predicted"/>
<gene>
    <name evidence="2" type="ORF">GGD89_000355</name>
</gene>
<accession>A0A7W6RBD7</accession>
<feature type="region of interest" description="Disordered" evidence="1">
    <location>
        <begin position="65"/>
        <end position="84"/>
    </location>
</feature>
<dbReference type="CDD" id="cd06325">
    <property type="entry name" value="PBP1_ABC_unchar_transporter"/>
    <property type="match status" value="1"/>
</dbReference>
<comment type="caution">
    <text evidence="2">The sequence shown here is derived from an EMBL/GenBank/DDBJ whole genome shotgun (WGS) entry which is preliminary data.</text>
</comment>
<dbReference type="PANTHER" id="PTHR35271:SF1">
    <property type="entry name" value="ABC TRANSPORTER, SUBSTRATE-BINDING LIPOPROTEIN"/>
    <property type="match status" value="1"/>
</dbReference>
<reference evidence="2 3" key="1">
    <citation type="submission" date="2020-08" db="EMBL/GenBank/DDBJ databases">
        <title>Genome sequencing of Purple Non-Sulfur Bacteria from various extreme environments.</title>
        <authorList>
            <person name="Mayer M."/>
        </authorList>
    </citation>
    <scope>NUCLEOTIDE SEQUENCE [LARGE SCALE GENOMIC DNA]</scope>
    <source>
        <strain evidence="2 3">JA131</strain>
    </source>
</reference>
<feature type="region of interest" description="Disordered" evidence="1">
    <location>
        <begin position="421"/>
        <end position="449"/>
    </location>
</feature>
<evidence type="ECO:0000313" key="3">
    <source>
        <dbReference type="Proteomes" id="UP000554286"/>
    </source>
</evidence>
<sequence length="449" mass="47165">MRAARGTRAALMALGLGLLVVLLAGGPPSAPPGLFGAAPARAQAAGSGSGPGGEAAAPGAYAATRAEGPARADGGAAPPSTLGDGAAVARAGGEDLGDRAMAELRARIRGMREPLRIVMVTWRGWTDTDQGFKDYFESHRIPVDLIVRDAGRDRARLPAIVAEIRELQPDLVYTWGTSVSLGILGRHDTETPGTHITDIPAVFANVSYPVVSGLVPSLANSGRIITGSTYLVPLEAQLRAIRSYRSFETLGIIYNPTESNSRNVVDTLRAMASEEDGFTLVDRPIPLDEAGKPVAAALPDMVAQVAGAGADFLYIPPDSFLSGHKMELTAAAEDAGLPTFAAAEGTLENSRAMMGLISRYYNIGKLTAHLATRILVGREDPASIPISSLARYSLVLNMDVIRTLEFYPPIGLLQISEIEDSRADGGGSVEEDGDEDQDQDRPQTGGSVR</sequence>
<dbReference type="EMBL" id="JACIGK010000002">
    <property type="protein sequence ID" value="MBB4264748.1"/>
    <property type="molecule type" value="Genomic_DNA"/>
</dbReference>
<dbReference type="PANTHER" id="PTHR35271">
    <property type="entry name" value="ABC TRANSPORTER, SUBSTRATE-BINDING LIPOPROTEIN-RELATED"/>
    <property type="match status" value="1"/>
</dbReference>
<feature type="compositionally biased region" description="Low complexity" evidence="1">
    <location>
        <begin position="65"/>
        <end position="79"/>
    </location>
</feature>
<protein>
    <submittedName>
        <fullName evidence="2">Putative ABC transport system substrate-binding protein</fullName>
    </submittedName>
</protein>
<dbReference type="RefSeq" id="WP_184042386.1">
    <property type="nucleotide sequence ID" value="NZ_JACIGK010000002.1"/>
</dbReference>
<dbReference type="AlphaFoldDB" id="A0A7W6RBD7"/>
<dbReference type="InterPro" id="IPR007487">
    <property type="entry name" value="ABC_transpt-TYRBP-like"/>
</dbReference>
<name>A0A7W6RBD7_9PROT</name>
<dbReference type="Gene3D" id="3.40.50.2300">
    <property type="match status" value="2"/>
</dbReference>
<evidence type="ECO:0000256" key="1">
    <source>
        <dbReference type="SAM" id="MobiDB-lite"/>
    </source>
</evidence>
<dbReference type="Proteomes" id="UP000554286">
    <property type="component" value="Unassembled WGS sequence"/>
</dbReference>
<feature type="compositionally biased region" description="Acidic residues" evidence="1">
    <location>
        <begin position="429"/>
        <end position="438"/>
    </location>
</feature>
<organism evidence="2 3">
    <name type="scientific">Roseospira visakhapatnamensis</name>
    <dbReference type="NCBI Taxonomy" id="390880"/>
    <lineage>
        <taxon>Bacteria</taxon>
        <taxon>Pseudomonadati</taxon>
        <taxon>Pseudomonadota</taxon>
        <taxon>Alphaproteobacteria</taxon>
        <taxon>Rhodospirillales</taxon>
        <taxon>Rhodospirillaceae</taxon>
        <taxon>Roseospira</taxon>
    </lineage>
</organism>
<dbReference type="Pfam" id="PF04392">
    <property type="entry name" value="ABC_sub_bind"/>
    <property type="match status" value="1"/>
</dbReference>
<feature type="region of interest" description="Disordered" evidence="1">
    <location>
        <begin position="41"/>
        <end position="60"/>
    </location>
</feature>